<dbReference type="Proteomes" id="UP000245639">
    <property type="component" value="Unassembled WGS sequence"/>
</dbReference>
<feature type="region of interest" description="Disordered" evidence="1">
    <location>
        <begin position="55"/>
        <end position="78"/>
    </location>
</feature>
<dbReference type="AlphaFoldDB" id="A0A2U1FLZ3"/>
<keyword evidence="3" id="KW-1185">Reference proteome</keyword>
<dbReference type="EMBL" id="QEKW01000002">
    <property type="protein sequence ID" value="PVZ13184.1"/>
    <property type="molecule type" value="Genomic_DNA"/>
</dbReference>
<proteinExistence type="predicted"/>
<sequence length="78" mass="7820">MSAVRRPPLLFRALADVLDLVAEATGAVGLLVVGALGSPAATAVGSDTRAVAPALARRPAAARPIPDRSEPVPMRPAG</sequence>
<evidence type="ECO:0000313" key="2">
    <source>
        <dbReference type="EMBL" id="PVZ13184.1"/>
    </source>
</evidence>
<accession>A0A2U1FLZ3</accession>
<organism evidence="2 3">
    <name type="scientific">Actinomycetospora cinnamomea</name>
    <dbReference type="NCBI Taxonomy" id="663609"/>
    <lineage>
        <taxon>Bacteria</taxon>
        <taxon>Bacillati</taxon>
        <taxon>Actinomycetota</taxon>
        <taxon>Actinomycetes</taxon>
        <taxon>Pseudonocardiales</taxon>
        <taxon>Pseudonocardiaceae</taxon>
        <taxon>Actinomycetospora</taxon>
    </lineage>
</organism>
<protein>
    <submittedName>
        <fullName evidence="2">Uncharacterized protein</fullName>
    </submittedName>
</protein>
<dbReference type="RefSeq" id="WP_116707221.1">
    <property type="nucleotide sequence ID" value="NZ_QEKW01000002.1"/>
</dbReference>
<reference evidence="2 3" key="1">
    <citation type="submission" date="2018-04" db="EMBL/GenBank/DDBJ databases">
        <title>Genomic Encyclopedia of Type Strains, Phase IV (KMG-IV): sequencing the most valuable type-strain genomes for metagenomic binning, comparative biology and taxonomic classification.</title>
        <authorList>
            <person name="Goeker M."/>
        </authorList>
    </citation>
    <scope>NUCLEOTIDE SEQUENCE [LARGE SCALE GENOMIC DNA]</scope>
    <source>
        <strain evidence="2 3">DSM 45771</strain>
    </source>
</reference>
<gene>
    <name evidence="2" type="ORF">C8D89_102334</name>
</gene>
<name>A0A2U1FLZ3_9PSEU</name>
<evidence type="ECO:0000256" key="1">
    <source>
        <dbReference type="SAM" id="MobiDB-lite"/>
    </source>
</evidence>
<comment type="caution">
    <text evidence="2">The sequence shown here is derived from an EMBL/GenBank/DDBJ whole genome shotgun (WGS) entry which is preliminary data.</text>
</comment>
<evidence type="ECO:0000313" key="3">
    <source>
        <dbReference type="Proteomes" id="UP000245639"/>
    </source>
</evidence>
<feature type="compositionally biased region" description="Low complexity" evidence="1">
    <location>
        <begin position="55"/>
        <end position="64"/>
    </location>
</feature>